<evidence type="ECO:0000313" key="2">
    <source>
        <dbReference type="EMBL" id="HIU56448.1"/>
    </source>
</evidence>
<organism evidence="2 3">
    <name type="scientific">Candidatus Ornithomonoglobus merdipullorum</name>
    <dbReference type="NCBI Taxonomy" id="2840895"/>
    <lineage>
        <taxon>Bacteria</taxon>
        <taxon>Bacillati</taxon>
        <taxon>Bacillota</taxon>
        <taxon>Clostridia</taxon>
        <taxon>Candidatus Ornithomonoglobus</taxon>
    </lineage>
</organism>
<evidence type="ECO:0000313" key="3">
    <source>
        <dbReference type="Proteomes" id="UP000824109"/>
    </source>
</evidence>
<name>A0A9D1MAF3_9FIRM</name>
<dbReference type="AlphaFoldDB" id="A0A9D1MAF3"/>
<dbReference type="Proteomes" id="UP000824109">
    <property type="component" value="Unassembled WGS sequence"/>
</dbReference>
<feature type="region of interest" description="Disordered" evidence="1">
    <location>
        <begin position="158"/>
        <end position="177"/>
    </location>
</feature>
<evidence type="ECO:0008006" key="4">
    <source>
        <dbReference type="Google" id="ProtNLM"/>
    </source>
</evidence>
<evidence type="ECO:0000256" key="1">
    <source>
        <dbReference type="SAM" id="MobiDB-lite"/>
    </source>
</evidence>
<protein>
    <recommendedName>
        <fullName evidence="4">Transposase (putative) YhgA-like domain-containing protein</fullName>
    </recommendedName>
</protein>
<feature type="compositionally biased region" description="Basic and acidic residues" evidence="1">
    <location>
        <begin position="159"/>
        <end position="177"/>
    </location>
</feature>
<accession>A0A9D1MAF3</accession>
<reference evidence="2" key="1">
    <citation type="submission" date="2020-10" db="EMBL/GenBank/DDBJ databases">
        <authorList>
            <person name="Gilroy R."/>
        </authorList>
    </citation>
    <scope>NUCLEOTIDE SEQUENCE</scope>
    <source>
        <strain evidence="2">USAMLcec3-3695</strain>
    </source>
</reference>
<reference evidence="2" key="2">
    <citation type="journal article" date="2021" name="PeerJ">
        <title>Extensive microbial diversity within the chicken gut microbiome revealed by metagenomics and culture.</title>
        <authorList>
            <person name="Gilroy R."/>
            <person name="Ravi A."/>
            <person name="Getino M."/>
            <person name="Pursley I."/>
            <person name="Horton D.L."/>
            <person name="Alikhan N.F."/>
            <person name="Baker D."/>
            <person name="Gharbi K."/>
            <person name="Hall N."/>
            <person name="Watson M."/>
            <person name="Adriaenssens E.M."/>
            <person name="Foster-Nyarko E."/>
            <person name="Jarju S."/>
            <person name="Secka A."/>
            <person name="Antonio M."/>
            <person name="Oren A."/>
            <person name="Chaudhuri R.R."/>
            <person name="La Ragione R."/>
            <person name="Hildebrand F."/>
            <person name="Pallen M.J."/>
        </authorList>
    </citation>
    <scope>NUCLEOTIDE SEQUENCE</scope>
    <source>
        <strain evidence="2">USAMLcec3-3695</strain>
    </source>
</reference>
<feature type="non-terminal residue" evidence="2">
    <location>
        <position position="1"/>
    </location>
</feature>
<proteinExistence type="predicted"/>
<dbReference type="EMBL" id="DVNB01000016">
    <property type="protein sequence ID" value="HIU56448.1"/>
    <property type="molecule type" value="Genomic_DNA"/>
</dbReference>
<gene>
    <name evidence="2" type="ORF">IAA61_01380</name>
</gene>
<comment type="caution">
    <text evidence="2">The sequence shown here is derived from an EMBL/GenBank/DDBJ whole genome shotgun (WGS) entry which is preliminary data.</text>
</comment>
<sequence length="215" mass="25036">CEAQSVWSDNICYRLLEYFVEWMHKYIVKNKYNLYSRKAVQLPVPQFYVVYTGKDAHPEDTVLLSKTNFYGIEGSVEVKVNVLHMSDENNILDQYIKFARISDEQVKEKGRTREAIEAIIRICIENDVLKEFLESRRAEVTEMLDTLFDQEYAVEAYGNEEREEGRREGRREGREEGVLSTLKSMMKSLGLTAEKALSASGIPEDKWKDYLPQLV</sequence>